<dbReference type="PANTHER" id="PTHR42913">
    <property type="entry name" value="APOPTOSIS-INDUCING FACTOR 1"/>
    <property type="match status" value="1"/>
</dbReference>
<dbReference type="PANTHER" id="PTHR42913:SF9">
    <property type="entry name" value="SLR1591 PROTEIN"/>
    <property type="match status" value="1"/>
</dbReference>
<sequence length="374" mass="39832">MKRLVLLGAGHAHLVALKQFVRQPLPDTELVVISPSRWQYYSGMVPGWIAGHYRLEQCRIPVRPVIEAAGGGFMAGRARAINASANEVLLEDGRSIGYDFLSIDVGSRSVMPDLPPDHGLGVKPIEDFSEQWLAADYGSLPGLSVAILGGGAAGTEVAMAIAHARRHLSGTRLVLMAGEKGILPGFPEGFRKRAGKRLTQCGVEVVNAYAEAEPCGRIRAGDVEFTVDLVLAATGAQAVPFLRTSGLEVDGQGFVSVDSDHRSVSHHNVFAAGDACSRVDGQLDRSGVHAVRAGPVLAANLAAALAGQATKPFRPRRYSLYLLAGGSQWAIGSYSPLVFSGGWVWRWKDRIDRGFLAGFPGVRSGSEQLEENAS</sequence>
<evidence type="ECO:0000256" key="3">
    <source>
        <dbReference type="ARBA" id="ARBA00022827"/>
    </source>
</evidence>
<dbReference type="AlphaFoldDB" id="A0A2T1K3G3"/>
<dbReference type="RefSeq" id="WP_106765629.1">
    <property type="nucleotide sequence ID" value="NZ_PXNP01000110.1"/>
</dbReference>
<dbReference type="Pfam" id="PF07992">
    <property type="entry name" value="Pyr_redox_2"/>
    <property type="match status" value="1"/>
</dbReference>
<comment type="caution">
    <text evidence="6">The sequence shown here is derived from an EMBL/GenBank/DDBJ whole genome shotgun (WGS) entry which is preliminary data.</text>
</comment>
<keyword evidence="2" id="KW-0285">Flavoprotein</keyword>
<dbReference type="SUPFAM" id="SSF51905">
    <property type="entry name" value="FAD/NAD(P)-binding domain"/>
    <property type="match status" value="2"/>
</dbReference>
<evidence type="ECO:0000256" key="4">
    <source>
        <dbReference type="ARBA" id="ARBA00023002"/>
    </source>
</evidence>
<dbReference type="OrthoDB" id="9767928at2"/>
<dbReference type="EMBL" id="PXNP01000110">
    <property type="protein sequence ID" value="PSF04689.1"/>
    <property type="molecule type" value="Genomic_DNA"/>
</dbReference>
<proteinExistence type="predicted"/>
<protein>
    <submittedName>
        <fullName evidence="6">Pyridine nucleotide-disulfide oxidoreductase</fullName>
    </submittedName>
</protein>
<keyword evidence="7" id="KW-1185">Reference proteome</keyword>
<evidence type="ECO:0000313" key="7">
    <source>
        <dbReference type="Proteomes" id="UP000239866"/>
    </source>
</evidence>
<dbReference type="InterPro" id="IPR051169">
    <property type="entry name" value="NADH-Q_oxidoreductase"/>
</dbReference>
<comment type="cofactor">
    <cofactor evidence="1">
        <name>FAD</name>
        <dbReference type="ChEBI" id="CHEBI:57692"/>
    </cofactor>
</comment>
<dbReference type="InterPro" id="IPR036188">
    <property type="entry name" value="FAD/NAD-bd_sf"/>
</dbReference>
<accession>A0A2T1K3G3</accession>
<dbReference type="GO" id="GO:0003955">
    <property type="term" value="F:NAD(P)H dehydrogenase (quinone) activity"/>
    <property type="evidence" value="ECO:0007669"/>
    <property type="project" value="TreeGrafter"/>
</dbReference>
<gene>
    <name evidence="6" type="ORF">C7H09_19040</name>
</gene>
<evidence type="ECO:0000259" key="5">
    <source>
        <dbReference type="Pfam" id="PF07992"/>
    </source>
</evidence>
<dbReference type="Proteomes" id="UP000239866">
    <property type="component" value="Unassembled WGS sequence"/>
</dbReference>
<dbReference type="Gene3D" id="3.50.50.100">
    <property type="match status" value="1"/>
</dbReference>
<evidence type="ECO:0000313" key="6">
    <source>
        <dbReference type="EMBL" id="PSF04689.1"/>
    </source>
</evidence>
<evidence type="ECO:0000256" key="1">
    <source>
        <dbReference type="ARBA" id="ARBA00001974"/>
    </source>
</evidence>
<keyword evidence="3" id="KW-0274">FAD</keyword>
<dbReference type="GO" id="GO:0019646">
    <property type="term" value="P:aerobic electron transport chain"/>
    <property type="evidence" value="ECO:0007669"/>
    <property type="project" value="TreeGrafter"/>
</dbReference>
<dbReference type="InterPro" id="IPR023753">
    <property type="entry name" value="FAD/NAD-binding_dom"/>
</dbReference>
<keyword evidence="4" id="KW-0560">Oxidoreductase</keyword>
<organism evidence="6 7">
    <name type="scientific">Marinobacter fuscus</name>
    <dbReference type="NCBI Taxonomy" id="2109942"/>
    <lineage>
        <taxon>Bacteria</taxon>
        <taxon>Pseudomonadati</taxon>
        <taxon>Pseudomonadota</taxon>
        <taxon>Gammaproteobacteria</taxon>
        <taxon>Pseudomonadales</taxon>
        <taxon>Marinobacteraceae</taxon>
        <taxon>Marinobacter</taxon>
    </lineage>
</organism>
<name>A0A2T1K3G3_9GAMM</name>
<dbReference type="PRINTS" id="PR00368">
    <property type="entry name" value="FADPNR"/>
</dbReference>
<reference evidence="6 7" key="1">
    <citation type="submission" date="2018-03" db="EMBL/GenBank/DDBJ databases">
        <title>Marinobacter brunus sp. nov., a marine bacterium of Gamma-proteobacteria isolated from the surface seawater of the South China Sea.</title>
        <authorList>
            <person name="Cheng H."/>
            <person name="Wu Y.-H."/>
            <person name="Xamxidin M."/>
            <person name="Xu X.-W."/>
        </authorList>
    </citation>
    <scope>NUCLEOTIDE SEQUENCE [LARGE SCALE GENOMIC DNA]</scope>
    <source>
        <strain evidence="6 7">NH169-3</strain>
    </source>
</reference>
<feature type="domain" description="FAD/NAD(P)-binding" evidence="5">
    <location>
        <begin position="3"/>
        <end position="280"/>
    </location>
</feature>
<evidence type="ECO:0000256" key="2">
    <source>
        <dbReference type="ARBA" id="ARBA00022630"/>
    </source>
</evidence>